<dbReference type="AlphaFoldDB" id="A0A2S1SIW3"/>
<evidence type="ECO:0000313" key="2">
    <source>
        <dbReference type="Proteomes" id="UP000244937"/>
    </source>
</evidence>
<organism evidence="1 2">
    <name type="scientific">Flavobacterium pallidum</name>
    <dbReference type="NCBI Taxonomy" id="2172098"/>
    <lineage>
        <taxon>Bacteria</taxon>
        <taxon>Pseudomonadati</taxon>
        <taxon>Bacteroidota</taxon>
        <taxon>Flavobacteriia</taxon>
        <taxon>Flavobacteriales</taxon>
        <taxon>Flavobacteriaceae</taxon>
        <taxon>Flavobacterium</taxon>
    </lineage>
</organism>
<reference evidence="1 2" key="1">
    <citation type="submission" date="2018-05" db="EMBL/GenBank/DDBJ databases">
        <title>Genome sequencing of Flavobacterium sp. HYN0049.</title>
        <authorList>
            <person name="Yi H."/>
            <person name="Baek C."/>
        </authorList>
    </citation>
    <scope>NUCLEOTIDE SEQUENCE [LARGE SCALE GENOMIC DNA]</scope>
    <source>
        <strain evidence="1 2">HYN0049</strain>
    </source>
</reference>
<accession>A0A2S1SIW3</accession>
<name>A0A2S1SIW3_9FLAO</name>
<proteinExistence type="predicted"/>
<dbReference type="KEGG" id="fpal:HYN49_10645"/>
<dbReference type="EMBL" id="CP029187">
    <property type="protein sequence ID" value="AWI26321.1"/>
    <property type="molecule type" value="Genomic_DNA"/>
</dbReference>
<evidence type="ECO:0000313" key="1">
    <source>
        <dbReference type="EMBL" id="AWI26321.1"/>
    </source>
</evidence>
<dbReference type="Proteomes" id="UP000244937">
    <property type="component" value="Chromosome"/>
</dbReference>
<gene>
    <name evidence="1" type="ORF">HYN49_10645</name>
</gene>
<keyword evidence="2" id="KW-1185">Reference proteome</keyword>
<sequence>MKKMSVLFLIFTSSFSAQDAKRIAQEKIIDQFAVHCAQESNDISNMKNWQDCLDMGLKQDSTIAYLGNRKRCPILRRVNINWDEIPGGSCEI</sequence>
<dbReference type="OrthoDB" id="655905at2"/>
<dbReference type="RefSeq" id="WP_108904099.1">
    <property type="nucleotide sequence ID" value="NZ_CP029187.1"/>
</dbReference>
<protein>
    <submittedName>
        <fullName evidence="1">Uncharacterized protein</fullName>
    </submittedName>
</protein>